<dbReference type="GO" id="GO:0005737">
    <property type="term" value="C:cytoplasm"/>
    <property type="evidence" value="ECO:0007669"/>
    <property type="project" value="TreeGrafter"/>
</dbReference>
<feature type="region of interest" description="Disordered" evidence="1">
    <location>
        <begin position="351"/>
        <end position="370"/>
    </location>
</feature>
<comment type="caution">
    <text evidence="2">The sequence shown here is derived from an EMBL/GenBank/DDBJ whole genome shotgun (WGS) entry which is preliminary data.</text>
</comment>
<protein>
    <submittedName>
        <fullName evidence="2">Unconventional myosin-XVIIIa</fullName>
    </submittedName>
</protein>
<dbReference type="OrthoDB" id="2914378at2759"/>
<dbReference type="AlphaFoldDB" id="A0A6A4W085"/>
<dbReference type="GO" id="GO:0016460">
    <property type="term" value="C:myosin II complex"/>
    <property type="evidence" value="ECO:0007669"/>
    <property type="project" value="TreeGrafter"/>
</dbReference>
<proteinExistence type="predicted"/>
<reference evidence="2 3" key="1">
    <citation type="submission" date="2019-07" db="EMBL/GenBank/DDBJ databases">
        <title>Draft genome assembly of a fouling barnacle, Amphibalanus amphitrite (Darwin, 1854): The first reference genome for Thecostraca.</title>
        <authorList>
            <person name="Kim W."/>
        </authorList>
    </citation>
    <scope>NUCLEOTIDE SEQUENCE [LARGE SCALE GENOMIC DNA]</scope>
    <source>
        <strain evidence="2">SNU_AA5</strain>
        <tissue evidence="2">Soma without cirri and trophi</tissue>
    </source>
</reference>
<evidence type="ECO:0000313" key="2">
    <source>
        <dbReference type="EMBL" id="KAF0295518.1"/>
    </source>
</evidence>
<evidence type="ECO:0000256" key="1">
    <source>
        <dbReference type="SAM" id="MobiDB-lite"/>
    </source>
</evidence>
<dbReference type="GO" id="GO:0031032">
    <property type="term" value="P:actomyosin structure organization"/>
    <property type="evidence" value="ECO:0007669"/>
    <property type="project" value="TreeGrafter"/>
</dbReference>
<dbReference type="GO" id="GO:0032982">
    <property type="term" value="C:myosin filament"/>
    <property type="evidence" value="ECO:0007669"/>
    <property type="project" value="TreeGrafter"/>
</dbReference>
<dbReference type="PANTHER" id="PTHR45615">
    <property type="entry name" value="MYOSIN HEAVY CHAIN, NON-MUSCLE"/>
    <property type="match status" value="1"/>
</dbReference>
<sequence length="437" mass="50436">MRLELEMQEEKVSALRRELDEMGVSGGSEDEVAALRRSRLELQHKCQEQEEELDDMAGQLSLLEQAKLRLEMSLEQMRKEHRREVAQKDDEVEEVRANASKKLKALEAQLETEHEERTALVREKHELERRIIMLNESTISQDDQEAILKLKRDLKRTRALLKDTQSQLEKARSEASSKVQIRQLKNQLEDAEFARNAAVKARQSLSQELQETQALLEEAQRARTDTETRYLTASRELHQLQAQVDDQEEETQEVMKKYKAAVAQLSVDQLTLQDQASQLTQLEAERAALREQLAEQATRLDALQGETASAHDQRRLELRVRELESRCEFEQTTKLRLETQAARLKEAIEKAGNEAEQARQREQQSADQLRKLQRQLRESKDQLSEAERKESDAVLQARSLAKELEISEGEVSQARADLKLAFKRISDLQNAMQVSLN</sequence>
<dbReference type="Proteomes" id="UP000440578">
    <property type="component" value="Unassembled WGS sequence"/>
</dbReference>
<keyword evidence="3" id="KW-1185">Reference proteome</keyword>
<organism evidence="2 3">
    <name type="scientific">Amphibalanus amphitrite</name>
    <name type="common">Striped barnacle</name>
    <name type="synonym">Balanus amphitrite</name>
    <dbReference type="NCBI Taxonomy" id="1232801"/>
    <lineage>
        <taxon>Eukaryota</taxon>
        <taxon>Metazoa</taxon>
        <taxon>Ecdysozoa</taxon>
        <taxon>Arthropoda</taxon>
        <taxon>Crustacea</taxon>
        <taxon>Multicrustacea</taxon>
        <taxon>Cirripedia</taxon>
        <taxon>Thoracica</taxon>
        <taxon>Thoracicalcarea</taxon>
        <taxon>Balanomorpha</taxon>
        <taxon>Balanoidea</taxon>
        <taxon>Balanidae</taxon>
        <taxon>Amphibalaninae</taxon>
        <taxon>Amphibalanus</taxon>
    </lineage>
</organism>
<dbReference type="EMBL" id="VIIS01001616">
    <property type="protein sequence ID" value="KAF0295518.1"/>
    <property type="molecule type" value="Genomic_DNA"/>
</dbReference>
<dbReference type="GO" id="GO:0051015">
    <property type="term" value="F:actin filament binding"/>
    <property type="evidence" value="ECO:0007669"/>
    <property type="project" value="TreeGrafter"/>
</dbReference>
<accession>A0A6A4W085</accession>
<dbReference type="SUPFAM" id="SSF90257">
    <property type="entry name" value="Myosin rod fragments"/>
    <property type="match status" value="1"/>
</dbReference>
<gene>
    <name evidence="2" type="primary">Myo18a_0</name>
    <name evidence="2" type="ORF">FJT64_007075</name>
</gene>
<evidence type="ECO:0000313" key="3">
    <source>
        <dbReference type="Proteomes" id="UP000440578"/>
    </source>
</evidence>
<dbReference type="PANTHER" id="PTHR45615:SF36">
    <property type="entry name" value="MYOSIN HEAVY CHAIN-LIKE, ISOFORM B-RELATED"/>
    <property type="match status" value="1"/>
</dbReference>
<name>A0A6A4W085_AMPAM</name>